<feature type="region of interest" description="Disordered" evidence="1">
    <location>
        <begin position="68"/>
        <end position="105"/>
    </location>
</feature>
<evidence type="ECO:0000313" key="2">
    <source>
        <dbReference type="EMBL" id="TNY18576.1"/>
    </source>
</evidence>
<dbReference type="OrthoDB" id="2526690at2759"/>
<sequence>MASLTRSLTRDELLDLFDPAAYVPKRQRSSQPAAPPPSPPPPPPPGPAPAPSRTASIASSIASYFHEHSRRSPATAMGQAPSSSSTPRRAPSIRSLAPSTSSTSTLPPLLSLPSELLLYILELALPATHTRATARERSATLARLALVHPVLRAYAQGQLFSTVFVTSDDMVQRLARATCVPKSRGNLLGREIRTLRVSGDLQAGDGHKGLEALVEQLKGLDTLELEDLDGLELRNFAIHPSLRTLKATRCGFRSRFRSFETRKASHLRSLSLTNCTAQHDAFSGFTAPDLVALCAWDLSLPPPTPMASVEESEALRTLAHECAPRLEDVSCDAQHLAYLFPPPRINPPLFRRTAPIALRHLTLIKLGALSRALDLLPSSASASLTTLRLVPPPGLLPHCTSPDRAEAHFAALVGPFAPAGAAAAAAQSASAHAALGGVRAVRLDWRYAAAAASPAPATPAESASLAHALGRAHLVRLVERCSALGIDLRVDDPEASPLEDVYGSL</sequence>
<comment type="caution">
    <text evidence="2">The sequence shown here is derived from an EMBL/GenBank/DDBJ whole genome shotgun (WGS) entry which is preliminary data.</text>
</comment>
<accession>A0A5C5FQQ2</accession>
<feature type="non-terminal residue" evidence="2">
    <location>
        <position position="505"/>
    </location>
</feature>
<dbReference type="SUPFAM" id="SSF52047">
    <property type="entry name" value="RNI-like"/>
    <property type="match status" value="1"/>
</dbReference>
<keyword evidence="3" id="KW-1185">Reference proteome</keyword>
<organism evidence="2 3">
    <name type="scientific">Rhodotorula diobovata</name>
    <dbReference type="NCBI Taxonomy" id="5288"/>
    <lineage>
        <taxon>Eukaryota</taxon>
        <taxon>Fungi</taxon>
        <taxon>Dikarya</taxon>
        <taxon>Basidiomycota</taxon>
        <taxon>Pucciniomycotina</taxon>
        <taxon>Microbotryomycetes</taxon>
        <taxon>Sporidiobolales</taxon>
        <taxon>Sporidiobolaceae</taxon>
        <taxon>Rhodotorula</taxon>
    </lineage>
</organism>
<feature type="region of interest" description="Disordered" evidence="1">
    <location>
        <begin position="1"/>
        <end position="54"/>
    </location>
</feature>
<feature type="compositionally biased region" description="Pro residues" evidence="1">
    <location>
        <begin position="33"/>
        <end position="50"/>
    </location>
</feature>
<proteinExistence type="predicted"/>
<name>A0A5C5FQQ2_9BASI</name>
<evidence type="ECO:0000313" key="3">
    <source>
        <dbReference type="Proteomes" id="UP000311382"/>
    </source>
</evidence>
<dbReference type="EMBL" id="SOZI01000132">
    <property type="protein sequence ID" value="TNY18576.1"/>
    <property type="molecule type" value="Genomic_DNA"/>
</dbReference>
<feature type="compositionally biased region" description="Low complexity" evidence="1">
    <location>
        <begin position="81"/>
        <end position="105"/>
    </location>
</feature>
<reference evidence="2 3" key="1">
    <citation type="submission" date="2019-03" db="EMBL/GenBank/DDBJ databases">
        <title>Rhodosporidium diobovatum UCD-FST 08-225 genome sequencing, assembly, and annotation.</title>
        <authorList>
            <person name="Fakankun I.U."/>
            <person name="Fristensky B."/>
            <person name="Levin D.B."/>
        </authorList>
    </citation>
    <scope>NUCLEOTIDE SEQUENCE [LARGE SCALE GENOMIC DNA]</scope>
    <source>
        <strain evidence="2 3">UCD-FST 08-225</strain>
    </source>
</reference>
<protein>
    <submittedName>
        <fullName evidence="2">Uncharacterized protein</fullName>
    </submittedName>
</protein>
<dbReference type="AlphaFoldDB" id="A0A5C5FQQ2"/>
<evidence type="ECO:0000256" key="1">
    <source>
        <dbReference type="SAM" id="MobiDB-lite"/>
    </source>
</evidence>
<gene>
    <name evidence="2" type="ORF">DMC30DRAFT_418730</name>
</gene>
<dbReference type="Proteomes" id="UP000311382">
    <property type="component" value="Unassembled WGS sequence"/>
</dbReference>